<protein>
    <recommendedName>
        <fullName evidence="2">protein-tyrosine-phosphatase</fullName>
        <ecNumber evidence="2">3.1.3.48</ecNumber>
    </recommendedName>
</protein>
<keyword evidence="3" id="KW-0963">Cytoplasm</keyword>
<dbReference type="GO" id="GO:0005737">
    <property type="term" value="C:cytoplasm"/>
    <property type="evidence" value="ECO:0007669"/>
    <property type="project" value="UniProtKB-SubCell"/>
</dbReference>
<dbReference type="FunFam" id="3.90.190.10:FF:000035">
    <property type="entry name" value="Tyrosine phosphatase, putative"/>
    <property type="match status" value="1"/>
</dbReference>
<evidence type="ECO:0000256" key="2">
    <source>
        <dbReference type="ARBA" id="ARBA00013064"/>
    </source>
</evidence>
<keyword evidence="4" id="KW-0378">Hydrolase</keyword>
<dbReference type="EC" id="3.1.3.48" evidence="2"/>
<proteinExistence type="predicted"/>
<dbReference type="InterPro" id="IPR020428">
    <property type="entry name" value="PFA-DSPs"/>
</dbReference>
<evidence type="ECO:0000256" key="1">
    <source>
        <dbReference type="ARBA" id="ARBA00004496"/>
    </source>
</evidence>
<dbReference type="PANTHER" id="PTHR31126:SF8">
    <property type="entry name" value="TYROSINE-PROTEIN PHOSPHATASE OCA1-RELATED"/>
    <property type="match status" value="1"/>
</dbReference>
<reference evidence="6" key="1">
    <citation type="submission" date="2021-01" db="EMBL/GenBank/DDBJ databases">
        <authorList>
            <person name="Corre E."/>
            <person name="Pelletier E."/>
            <person name="Niang G."/>
            <person name="Scheremetjew M."/>
            <person name="Finn R."/>
            <person name="Kale V."/>
            <person name="Holt S."/>
            <person name="Cochrane G."/>
            <person name="Meng A."/>
            <person name="Brown T."/>
            <person name="Cohen L."/>
        </authorList>
    </citation>
    <scope>NUCLEOTIDE SEQUENCE</scope>
    <source>
        <strain evidence="6">PLY182g</strain>
    </source>
</reference>
<dbReference type="AlphaFoldDB" id="A0A7S0LHR3"/>
<dbReference type="EMBL" id="HBEY01034594">
    <property type="protein sequence ID" value="CAD8613136.1"/>
    <property type="molecule type" value="Transcribed_RNA"/>
</dbReference>
<gene>
    <name evidence="6" type="ORF">CPEL01642_LOCUS16516</name>
</gene>
<name>A0A7S0LHR3_9EUKA</name>
<dbReference type="SUPFAM" id="SSF52799">
    <property type="entry name" value="(Phosphotyrosine protein) phosphatases II"/>
    <property type="match status" value="1"/>
</dbReference>
<dbReference type="GO" id="GO:0004725">
    <property type="term" value="F:protein tyrosine phosphatase activity"/>
    <property type="evidence" value="ECO:0007669"/>
    <property type="project" value="UniProtKB-EC"/>
</dbReference>
<dbReference type="PANTHER" id="PTHR31126">
    <property type="entry name" value="TYROSINE-PROTEIN PHOSPHATASE"/>
    <property type="match status" value="1"/>
</dbReference>
<organism evidence="6">
    <name type="scientific">Coccolithus braarudii</name>
    <dbReference type="NCBI Taxonomy" id="221442"/>
    <lineage>
        <taxon>Eukaryota</taxon>
        <taxon>Haptista</taxon>
        <taxon>Haptophyta</taxon>
        <taxon>Prymnesiophyceae</taxon>
        <taxon>Coccolithales</taxon>
        <taxon>Coccolithaceae</taxon>
        <taxon>Coccolithus</taxon>
    </lineage>
</organism>
<evidence type="ECO:0000256" key="4">
    <source>
        <dbReference type="ARBA" id="ARBA00022801"/>
    </source>
</evidence>
<accession>A0A7S0LHR3</accession>
<evidence type="ECO:0000256" key="3">
    <source>
        <dbReference type="ARBA" id="ARBA00022490"/>
    </source>
</evidence>
<evidence type="ECO:0000256" key="5">
    <source>
        <dbReference type="ARBA" id="ARBA00022912"/>
    </source>
</evidence>
<dbReference type="InterPro" id="IPR029021">
    <property type="entry name" value="Prot-tyrosine_phosphatase-like"/>
</dbReference>
<comment type="subcellular location">
    <subcellularLocation>
        <location evidence="1">Cytoplasm</location>
    </subcellularLocation>
</comment>
<dbReference type="Pfam" id="PF03162">
    <property type="entry name" value="Y_phosphatase2"/>
    <property type="match status" value="1"/>
</dbReference>
<keyword evidence="5" id="KW-0904">Protein phosphatase</keyword>
<evidence type="ECO:0000313" key="6">
    <source>
        <dbReference type="EMBL" id="CAD8613136.1"/>
    </source>
</evidence>
<dbReference type="Gene3D" id="3.90.190.10">
    <property type="entry name" value="Protein tyrosine phosphatase superfamily"/>
    <property type="match status" value="1"/>
</dbReference>
<dbReference type="InterPro" id="IPR004861">
    <property type="entry name" value="Siw14-like"/>
</dbReference>
<dbReference type="PRINTS" id="PR01911">
    <property type="entry name" value="PFDSPHPHTASE"/>
</dbReference>
<sequence length="187" mass="21733">MSLLIPPHNFGIVEVDLYRSAHPNALNFPFLEKLRLRKIIHIEVDLAPEFVRWVEEQQIELVNLADVGRLNPWKPMTEEVVVEGLRLLLEPRNYPLLVMCNLGRHRTGTMIGCLRKLQRWHLTCILEEYRRHARSKFRLVNEQFIELFDIDLVHIPEKCPPWFHAATQPALGATATGQQSTTESVAR</sequence>